<reference evidence="2" key="1">
    <citation type="journal article" date="2019" name="bioRxiv">
        <title>The Genome of the Zebra Mussel, Dreissena polymorpha: A Resource for Invasive Species Research.</title>
        <authorList>
            <person name="McCartney M.A."/>
            <person name="Auch B."/>
            <person name="Kono T."/>
            <person name="Mallez S."/>
            <person name="Zhang Y."/>
            <person name="Obille A."/>
            <person name="Becker A."/>
            <person name="Abrahante J.E."/>
            <person name="Garbe J."/>
            <person name="Badalamenti J.P."/>
            <person name="Herman A."/>
            <person name="Mangelson H."/>
            <person name="Liachko I."/>
            <person name="Sullivan S."/>
            <person name="Sone E.D."/>
            <person name="Koren S."/>
            <person name="Silverstein K.A.T."/>
            <person name="Beckman K.B."/>
            <person name="Gohl D.M."/>
        </authorList>
    </citation>
    <scope>NUCLEOTIDE SEQUENCE</scope>
    <source>
        <strain evidence="2">Duluth1</strain>
        <tissue evidence="2">Whole animal</tissue>
    </source>
</reference>
<reference evidence="2" key="2">
    <citation type="submission" date="2020-11" db="EMBL/GenBank/DDBJ databases">
        <authorList>
            <person name="McCartney M.A."/>
            <person name="Auch B."/>
            <person name="Kono T."/>
            <person name="Mallez S."/>
            <person name="Becker A."/>
            <person name="Gohl D.M."/>
            <person name="Silverstein K.A.T."/>
            <person name="Koren S."/>
            <person name="Bechman K.B."/>
            <person name="Herman A."/>
            <person name="Abrahante J.E."/>
            <person name="Garbe J."/>
        </authorList>
    </citation>
    <scope>NUCLEOTIDE SEQUENCE</scope>
    <source>
        <strain evidence="2">Duluth1</strain>
        <tissue evidence="2">Whole animal</tissue>
    </source>
</reference>
<comment type="caution">
    <text evidence="2">The sequence shown here is derived from an EMBL/GenBank/DDBJ whole genome shotgun (WGS) entry which is preliminary data.</text>
</comment>
<gene>
    <name evidence="2" type="ORF">DPMN_138136</name>
</gene>
<evidence type="ECO:0000256" key="1">
    <source>
        <dbReference type="SAM" id="MobiDB-lite"/>
    </source>
</evidence>
<feature type="region of interest" description="Disordered" evidence="1">
    <location>
        <begin position="1"/>
        <end position="50"/>
    </location>
</feature>
<protein>
    <submittedName>
        <fullName evidence="2">Uncharacterized protein</fullName>
    </submittedName>
</protein>
<name>A0A9D4G6R2_DREPO</name>
<evidence type="ECO:0000313" key="2">
    <source>
        <dbReference type="EMBL" id="KAH3809758.1"/>
    </source>
</evidence>
<organism evidence="2 3">
    <name type="scientific">Dreissena polymorpha</name>
    <name type="common">Zebra mussel</name>
    <name type="synonym">Mytilus polymorpha</name>
    <dbReference type="NCBI Taxonomy" id="45954"/>
    <lineage>
        <taxon>Eukaryota</taxon>
        <taxon>Metazoa</taxon>
        <taxon>Spiralia</taxon>
        <taxon>Lophotrochozoa</taxon>
        <taxon>Mollusca</taxon>
        <taxon>Bivalvia</taxon>
        <taxon>Autobranchia</taxon>
        <taxon>Heteroconchia</taxon>
        <taxon>Euheterodonta</taxon>
        <taxon>Imparidentia</taxon>
        <taxon>Neoheterodontei</taxon>
        <taxon>Myida</taxon>
        <taxon>Dreissenoidea</taxon>
        <taxon>Dreissenidae</taxon>
        <taxon>Dreissena</taxon>
    </lineage>
</organism>
<proteinExistence type="predicted"/>
<dbReference type="AlphaFoldDB" id="A0A9D4G6R2"/>
<dbReference type="EMBL" id="JAIWYP010000006">
    <property type="protein sequence ID" value="KAH3809758.1"/>
    <property type="molecule type" value="Genomic_DNA"/>
</dbReference>
<keyword evidence="3" id="KW-1185">Reference proteome</keyword>
<sequence length="422" mass="48325">MSLGNMMEEENETENQENSSEDEADTLCPSHVLEQSIDPGKNNNIPKDYVDSAHRTLPSAKRGVVFKSEPKPDQKSVILIPQADQTDTKAGDYFGGTLYTYNYTRPSGKKYKFQHLLKDIIDGYPAEKMRISEGDELVLIGETFTPDQDHDTVIKTFKSGVNVDGHSRFTIILRRSETKDKKKSWYWYETSAILAPDHGGHRLPDVLQPHCEAVDGKRTRIQQIVYNIPGNSSLYMFIDELGIRAVHTEKDDHSVYVNKIIQQTFTPNRYTSYIALCGKDNKSYVRIDEQRNVCIWEKPTWFEGKHVCDDDSFGTNGYYLVFDRILQKFEMVLTCDNQQKVKTFSGYRLDSGLDSTDDACALRTISYSNHGYDSYLMSTVNNARAQHYDVPQSPVCLSFENLEIEEKDGEEEEEVDDEKKTK</sequence>
<accession>A0A9D4G6R2</accession>
<dbReference type="Proteomes" id="UP000828390">
    <property type="component" value="Unassembled WGS sequence"/>
</dbReference>
<dbReference type="SUPFAM" id="SSF50156">
    <property type="entry name" value="PDZ domain-like"/>
    <property type="match status" value="1"/>
</dbReference>
<dbReference type="InterPro" id="IPR036034">
    <property type="entry name" value="PDZ_sf"/>
</dbReference>
<feature type="compositionally biased region" description="Acidic residues" evidence="1">
    <location>
        <begin position="7"/>
        <end position="25"/>
    </location>
</feature>
<evidence type="ECO:0000313" key="3">
    <source>
        <dbReference type="Proteomes" id="UP000828390"/>
    </source>
</evidence>